<feature type="domain" description="SH3" evidence="10">
    <location>
        <begin position="845"/>
        <end position="906"/>
    </location>
</feature>
<feature type="region of interest" description="Disordered" evidence="9">
    <location>
        <begin position="767"/>
        <end position="842"/>
    </location>
</feature>
<evidence type="ECO:0000313" key="13">
    <source>
        <dbReference type="Proteomes" id="UP000001294"/>
    </source>
</evidence>
<dbReference type="SUPFAM" id="SSF57850">
    <property type="entry name" value="RING/U-box"/>
    <property type="match status" value="2"/>
</dbReference>
<dbReference type="OrthoDB" id="1305878at2759"/>
<feature type="compositionally biased region" description="Basic and acidic residues" evidence="9">
    <location>
        <begin position="258"/>
        <end position="281"/>
    </location>
</feature>
<feature type="region of interest" description="Disordered" evidence="9">
    <location>
        <begin position="430"/>
        <end position="479"/>
    </location>
</feature>
<dbReference type="GO" id="GO:0016567">
    <property type="term" value="P:protein ubiquitination"/>
    <property type="evidence" value="ECO:0007669"/>
    <property type="project" value="TreeGrafter"/>
</dbReference>
<evidence type="ECO:0000256" key="6">
    <source>
        <dbReference type="ARBA" id="ARBA00022843"/>
    </source>
</evidence>
<feature type="compositionally biased region" description="Low complexity" evidence="9">
    <location>
        <begin position="808"/>
        <end position="823"/>
    </location>
</feature>
<dbReference type="InterPro" id="IPR052256">
    <property type="entry name" value="E3_ubiquitin-ligase_CHFR"/>
</dbReference>
<evidence type="ECO:0000256" key="9">
    <source>
        <dbReference type="SAM" id="MobiDB-lite"/>
    </source>
</evidence>
<feature type="compositionally biased region" description="Polar residues" evidence="9">
    <location>
        <begin position="286"/>
        <end position="301"/>
    </location>
</feature>
<evidence type="ECO:0000256" key="5">
    <source>
        <dbReference type="ARBA" id="ARBA00022833"/>
    </source>
</evidence>
<dbReference type="Proteomes" id="UP000001294">
    <property type="component" value="Unassembled WGS sequence"/>
</dbReference>
<dbReference type="STRING" id="441960.B6Q7Z6"/>
<feature type="domain" description="RING-type" evidence="11">
    <location>
        <begin position="25"/>
        <end position="76"/>
    </location>
</feature>
<feature type="region of interest" description="Disordered" evidence="9">
    <location>
        <begin position="257"/>
        <end position="398"/>
    </location>
</feature>
<accession>B6Q7Z6</accession>
<dbReference type="GO" id="GO:0006511">
    <property type="term" value="P:ubiquitin-dependent protein catabolic process"/>
    <property type="evidence" value="ECO:0007669"/>
    <property type="project" value="TreeGrafter"/>
</dbReference>
<dbReference type="SMART" id="SM00184">
    <property type="entry name" value="RING"/>
    <property type="match status" value="1"/>
</dbReference>
<dbReference type="PROSITE" id="PS50002">
    <property type="entry name" value="SH3"/>
    <property type="match status" value="1"/>
</dbReference>
<evidence type="ECO:0000256" key="2">
    <source>
        <dbReference type="ARBA" id="ARBA00022443"/>
    </source>
</evidence>
<proteinExistence type="inferred from homology"/>
<evidence type="ECO:0000259" key="10">
    <source>
        <dbReference type="PROSITE" id="PS50002"/>
    </source>
</evidence>
<evidence type="ECO:0000256" key="8">
    <source>
        <dbReference type="PROSITE-ProRule" id="PRU00192"/>
    </source>
</evidence>
<dbReference type="InterPro" id="IPR013083">
    <property type="entry name" value="Znf_RING/FYVE/PHD"/>
</dbReference>
<feature type="compositionally biased region" description="Polar residues" evidence="9">
    <location>
        <begin position="570"/>
        <end position="584"/>
    </location>
</feature>
<protein>
    <submittedName>
        <fullName evidence="12">SH3 domain protein</fullName>
    </submittedName>
</protein>
<evidence type="ECO:0000256" key="4">
    <source>
        <dbReference type="ARBA" id="ARBA00022771"/>
    </source>
</evidence>
<dbReference type="SMART" id="SM00326">
    <property type="entry name" value="SH3"/>
    <property type="match status" value="1"/>
</dbReference>
<dbReference type="PROSITE" id="PS00518">
    <property type="entry name" value="ZF_RING_1"/>
    <property type="match status" value="1"/>
</dbReference>
<feature type="compositionally biased region" description="Low complexity" evidence="9">
    <location>
        <begin position="456"/>
        <end position="466"/>
    </location>
</feature>
<name>B6Q7Z6_TALMQ</name>
<dbReference type="GO" id="GO:0008270">
    <property type="term" value="F:zinc ion binding"/>
    <property type="evidence" value="ECO:0007669"/>
    <property type="project" value="UniProtKB-KW"/>
</dbReference>
<reference evidence="13" key="1">
    <citation type="journal article" date="2015" name="Genome Announc.">
        <title>Genome sequence of the AIDS-associated pathogen Penicillium marneffei (ATCC18224) and its near taxonomic relative Talaromyces stipitatus (ATCC10500).</title>
        <authorList>
            <person name="Nierman W.C."/>
            <person name="Fedorova-Abrams N.D."/>
            <person name="Andrianopoulos A."/>
        </authorList>
    </citation>
    <scope>NUCLEOTIDE SEQUENCE [LARGE SCALE GENOMIC DNA]</scope>
    <source>
        <strain evidence="13">ATCC 18224 / CBS 334.59 / QM 7333</strain>
    </source>
</reference>
<feature type="region of interest" description="Disordered" evidence="9">
    <location>
        <begin position="640"/>
        <end position="663"/>
    </location>
</feature>
<feature type="compositionally biased region" description="Low complexity" evidence="9">
    <location>
        <begin position="177"/>
        <end position="192"/>
    </location>
</feature>
<feature type="region of interest" description="Disordered" evidence="9">
    <location>
        <begin position="104"/>
        <end position="204"/>
    </location>
</feature>
<keyword evidence="13" id="KW-1185">Reference proteome</keyword>
<dbReference type="InterPro" id="IPR000433">
    <property type="entry name" value="Znf_ZZ"/>
</dbReference>
<dbReference type="Pfam" id="PF00097">
    <property type="entry name" value="zf-C3HC4"/>
    <property type="match status" value="1"/>
</dbReference>
<dbReference type="VEuPathDB" id="FungiDB:PMAA_016780"/>
<dbReference type="GO" id="GO:0004842">
    <property type="term" value="F:ubiquitin-protein transferase activity"/>
    <property type="evidence" value="ECO:0007669"/>
    <property type="project" value="TreeGrafter"/>
</dbReference>
<dbReference type="InterPro" id="IPR018957">
    <property type="entry name" value="Znf_C3HC4_RING-type"/>
</dbReference>
<feature type="compositionally biased region" description="Basic and acidic residues" evidence="9">
    <location>
        <begin position="158"/>
        <end position="170"/>
    </location>
</feature>
<keyword evidence="2 8" id="KW-0728">SH3 domain</keyword>
<dbReference type="Gene3D" id="3.30.40.10">
    <property type="entry name" value="Zinc/RING finger domain, C3HC4 (zinc finger)"/>
    <property type="match status" value="1"/>
</dbReference>
<dbReference type="InterPro" id="IPR017907">
    <property type="entry name" value="Znf_RING_CS"/>
</dbReference>
<evidence type="ECO:0000256" key="1">
    <source>
        <dbReference type="ARBA" id="ARBA00008649"/>
    </source>
</evidence>
<dbReference type="AlphaFoldDB" id="B6Q7Z6"/>
<dbReference type="InterPro" id="IPR036028">
    <property type="entry name" value="SH3-like_dom_sf"/>
</dbReference>
<keyword evidence="3" id="KW-0479">Metal-binding</keyword>
<organism evidence="12 13">
    <name type="scientific">Talaromyces marneffei (strain ATCC 18224 / CBS 334.59 / QM 7333)</name>
    <name type="common">Penicillium marneffei</name>
    <dbReference type="NCBI Taxonomy" id="441960"/>
    <lineage>
        <taxon>Eukaryota</taxon>
        <taxon>Fungi</taxon>
        <taxon>Dikarya</taxon>
        <taxon>Ascomycota</taxon>
        <taxon>Pezizomycotina</taxon>
        <taxon>Eurotiomycetes</taxon>
        <taxon>Eurotiomycetidae</taxon>
        <taxon>Eurotiales</taxon>
        <taxon>Trichocomaceae</taxon>
        <taxon>Talaromyces</taxon>
        <taxon>Talaromyces sect. Talaromyces</taxon>
    </lineage>
</organism>
<feature type="compositionally biased region" description="Low complexity" evidence="9">
    <location>
        <begin position="775"/>
        <end position="786"/>
    </location>
</feature>
<dbReference type="EMBL" id="DS995899">
    <property type="protein sequence ID" value="EEA26759.1"/>
    <property type="molecule type" value="Genomic_DNA"/>
</dbReference>
<dbReference type="SUPFAM" id="SSF50044">
    <property type="entry name" value="SH3-domain"/>
    <property type="match status" value="1"/>
</dbReference>
<evidence type="ECO:0000313" key="12">
    <source>
        <dbReference type="EMBL" id="EEA26759.1"/>
    </source>
</evidence>
<dbReference type="SMART" id="SM00291">
    <property type="entry name" value="ZnF_ZZ"/>
    <property type="match status" value="2"/>
</dbReference>
<comment type="similarity">
    <text evidence="1">Belongs to the SH3RF family.</text>
</comment>
<evidence type="ECO:0000256" key="7">
    <source>
        <dbReference type="PROSITE-ProRule" id="PRU00175"/>
    </source>
</evidence>
<feature type="compositionally biased region" description="Basic and acidic residues" evidence="9">
    <location>
        <begin position="104"/>
        <end position="113"/>
    </location>
</feature>
<gene>
    <name evidence="12" type="ORF">PMAA_016780</name>
</gene>
<feature type="compositionally biased region" description="Polar residues" evidence="9">
    <location>
        <begin position="641"/>
        <end position="650"/>
    </location>
</feature>
<dbReference type="HOGENOM" id="CLU_005224_1_0_1"/>
<evidence type="ECO:0000256" key="3">
    <source>
        <dbReference type="ARBA" id="ARBA00022723"/>
    </source>
</evidence>
<dbReference type="InterPro" id="IPR001841">
    <property type="entry name" value="Znf_RING"/>
</dbReference>
<dbReference type="InterPro" id="IPR001452">
    <property type="entry name" value="SH3_domain"/>
</dbReference>
<sequence>MATSSGTQPSAPKPGLGDLEKELVCSICTELLYQPLTLLDCLHTFCGSCLKEWFSWQAVRPRSSGSASRFTCPACRAAVRATRPNATVTTLLDMVLVANPERDRTAEEKEVIAKKYKPGDQVLVSPGGSDAESDGDDRRLLAEGANGHRRRTSASHSADGRRQRSADNRDHHHHNVARNGARAGAATGTTNNEPTRRIEHQSSLRSLLSASDVEDNTQEEIVRLIMEEGLLDGIDLSGLDQSQEEELSDRLVQIFLSRHPDRSRQPRRSSDQTERTRAPEHRRSRSQTLQSQPQNSNQAETTSRHPPVSRPHLLGVSSDQHNHRRRASDETRRRRTSPTPVAPASTSETALRPALRSSSDISSQRPRASPSRPRTRESSTASVTRRSTEPEGRASDVWAGVTASQQNVASRQAVASALTNRPWATIPTERTFSASTSSLPGVSTSDAQSPTSNVQSSSRRSTATRSGPGRQTVNRVPSTHYAEPSISCERCGKTDIQYELHKRCLKCKDGNYHVCLRCYRVGQGCLHYYGVGSIGEMNFNKAHHPALRSTVEIPHTMKSQRYRRPKEGSSRVTSDGKQMTDDNPSSRLQEGMFCDVCHSVANGCFWQCDECNESEWGYCRRCVNQGRCCNHPLLPIRRTSSESPATSPTDVTPLGPITPPVSIQKGPAGQATYQVLSFSTECDICKYPIAPSSTRFHCLQCNEGDYDVCTNCYLKLVVSGKISKENGHSGWRRCLKGHRMIVVGYEDHEKGQRRVIVRDIVGGYTLKDEQVNNQPPSSSSASIASPELGTGDWSWKEGNTKRKKAGRAQSGSPSSPSSQTATPTPAPTTSPPDRRTANTIPPDGGYGLILSANWSYFAEESCTDELSFPRGAEITEAENINDEWYWGYYAGRTGLFPGAYCSMVREVV</sequence>
<dbReference type="CDD" id="cd00174">
    <property type="entry name" value="SH3"/>
    <property type="match status" value="1"/>
</dbReference>
<feature type="compositionally biased region" description="Low complexity" evidence="9">
    <location>
        <begin position="362"/>
        <end position="382"/>
    </location>
</feature>
<feature type="compositionally biased region" description="Polar residues" evidence="9">
    <location>
        <begin position="430"/>
        <end position="455"/>
    </location>
</feature>
<evidence type="ECO:0000259" key="11">
    <source>
        <dbReference type="PROSITE" id="PS50089"/>
    </source>
</evidence>
<keyword evidence="4 7" id="KW-0863">Zinc-finger</keyword>
<dbReference type="GO" id="GO:0005634">
    <property type="term" value="C:nucleus"/>
    <property type="evidence" value="ECO:0007669"/>
    <property type="project" value="TreeGrafter"/>
</dbReference>
<dbReference type="PROSITE" id="PS50089">
    <property type="entry name" value="ZF_RING_2"/>
    <property type="match status" value="1"/>
</dbReference>
<keyword evidence="6" id="KW-0832">Ubl conjugation</keyword>
<dbReference type="Gene3D" id="2.30.30.40">
    <property type="entry name" value="SH3 Domains"/>
    <property type="match status" value="1"/>
</dbReference>
<dbReference type="PANTHER" id="PTHR16079:SF4">
    <property type="entry name" value="E3 UBIQUITIN-PROTEIN LIGASE CHFR"/>
    <property type="match status" value="1"/>
</dbReference>
<dbReference type="PhylomeDB" id="B6Q7Z6"/>
<dbReference type="PANTHER" id="PTHR16079">
    <property type="entry name" value="UBIQUITIN LIGASE PROTEIN CHFR"/>
    <property type="match status" value="1"/>
</dbReference>
<feature type="region of interest" description="Disordered" evidence="9">
    <location>
        <begin position="554"/>
        <end position="584"/>
    </location>
</feature>
<keyword evidence="5" id="KW-0862">Zinc</keyword>